<accession>A0A645CVM3</accession>
<dbReference type="EMBL" id="VSSQ01030432">
    <property type="protein sequence ID" value="MPM80964.1"/>
    <property type="molecule type" value="Genomic_DNA"/>
</dbReference>
<dbReference type="AlphaFoldDB" id="A0A645CVM3"/>
<organism evidence="1">
    <name type="scientific">bioreactor metagenome</name>
    <dbReference type="NCBI Taxonomy" id="1076179"/>
    <lineage>
        <taxon>unclassified sequences</taxon>
        <taxon>metagenomes</taxon>
        <taxon>ecological metagenomes</taxon>
    </lineage>
</organism>
<name>A0A645CVM3_9ZZZZ</name>
<proteinExistence type="predicted"/>
<gene>
    <name evidence="1" type="ORF">SDC9_128015</name>
</gene>
<reference evidence="1" key="1">
    <citation type="submission" date="2019-08" db="EMBL/GenBank/DDBJ databases">
        <authorList>
            <person name="Kucharzyk K."/>
            <person name="Murdoch R.W."/>
            <person name="Higgins S."/>
            <person name="Loffler F."/>
        </authorList>
    </citation>
    <scope>NUCLEOTIDE SEQUENCE</scope>
</reference>
<protein>
    <submittedName>
        <fullName evidence="1">Uncharacterized protein</fullName>
    </submittedName>
</protein>
<sequence>MKDWSEDNTLDWTPAKVGVYTIEARAKGEDAGSYEVLKSVRATVTDPTEEIAQGVAITINEAYLNANAKEREPIVIRAQATSTNGDDLLYRVIITDEFDGMMTQTVQNYSADQEYVWTPRKAGTYRITVQIKNRVSYGYSDKTEGFLITVD</sequence>
<comment type="caution">
    <text evidence="1">The sequence shown here is derived from an EMBL/GenBank/DDBJ whole genome shotgun (WGS) entry which is preliminary data.</text>
</comment>
<evidence type="ECO:0000313" key="1">
    <source>
        <dbReference type="EMBL" id="MPM80964.1"/>
    </source>
</evidence>